<accession>A0A1H3D259</accession>
<dbReference type="PANTHER" id="PTHR43668">
    <property type="entry name" value="ALLANTOINASE"/>
    <property type="match status" value="1"/>
</dbReference>
<name>A0A1H3D259_9RHOB</name>
<dbReference type="OrthoDB" id="9775759at2"/>
<dbReference type="InterPro" id="IPR011059">
    <property type="entry name" value="Metal-dep_hydrolase_composite"/>
</dbReference>
<dbReference type="RefSeq" id="WP_092891644.1">
    <property type="nucleotide sequence ID" value="NZ_CP061498.1"/>
</dbReference>
<dbReference type="Proteomes" id="UP000198539">
    <property type="component" value="Unassembled WGS sequence"/>
</dbReference>
<protein>
    <submittedName>
        <fullName evidence="2">Dihydroorotase</fullName>
    </submittedName>
</protein>
<feature type="domain" description="Amidohydrolase-related" evidence="1">
    <location>
        <begin position="53"/>
        <end position="440"/>
    </location>
</feature>
<proteinExistence type="predicted"/>
<dbReference type="GO" id="GO:0004038">
    <property type="term" value="F:allantoinase activity"/>
    <property type="evidence" value="ECO:0007669"/>
    <property type="project" value="TreeGrafter"/>
</dbReference>
<dbReference type="SUPFAM" id="SSF51338">
    <property type="entry name" value="Composite domain of metallo-dependent hydrolases"/>
    <property type="match status" value="1"/>
</dbReference>
<gene>
    <name evidence="2" type="ORF">SAMN04488238_11159</name>
</gene>
<dbReference type="STRING" id="564137.SAMN04488238_11159"/>
<dbReference type="AlphaFoldDB" id="A0A1H3D259"/>
<keyword evidence="3" id="KW-1185">Reference proteome</keyword>
<dbReference type="PANTHER" id="PTHR43668:SF2">
    <property type="entry name" value="ALLANTOINASE"/>
    <property type="match status" value="1"/>
</dbReference>
<reference evidence="2 3" key="1">
    <citation type="submission" date="2016-10" db="EMBL/GenBank/DDBJ databases">
        <authorList>
            <person name="de Groot N.N."/>
        </authorList>
    </citation>
    <scope>NUCLEOTIDE SEQUENCE [LARGE SCALE GENOMIC DNA]</scope>
    <source>
        <strain evidence="2 3">CGMCC 1.8894</strain>
    </source>
</reference>
<evidence type="ECO:0000259" key="1">
    <source>
        <dbReference type="Pfam" id="PF01979"/>
    </source>
</evidence>
<dbReference type="EMBL" id="FNOM01000011">
    <property type="protein sequence ID" value="SDX60481.1"/>
    <property type="molecule type" value="Genomic_DNA"/>
</dbReference>
<dbReference type="Pfam" id="PF01979">
    <property type="entry name" value="Amidohydro_1"/>
    <property type="match status" value="1"/>
</dbReference>
<dbReference type="Gene3D" id="2.30.40.10">
    <property type="entry name" value="Urease, subunit C, domain 1"/>
    <property type="match status" value="1"/>
</dbReference>
<dbReference type="SUPFAM" id="SSF51556">
    <property type="entry name" value="Metallo-dependent hydrolases"/>
    <property type="match status" value="1"/>
</dbReference>
<sequence length="462" mass="48800">MSALDLVIAGGDVLLPDGLHRVDIGIAGGRIVGLHAPGHAPNATEVIDATGQTVLPGIVDIHFHVRAPAYPERGTVASETRAAAAGGVTTLFEMPISKPCCSTPAEFTRRRDHFSENAVIDFALYAAPGDLTEATRDEMIRLGAIAFKIFTTPAPAGRGDEFDGLAFPDEADQLRALRLLAGTGRPVVVHAESASLLAHFAALAASLDPAEAATHGLSRPAVCESVAVAKLLVMNMSAQAKLHIAHVTSAETVRVLRAFAGTSDFTAETCPQYLFMTEEDVARVGVYGKVNPPIRHQSDQDALWQAIADGVINYVTTDHAPFSRAEKEASEGDFPNAPPGVPGIEFMLPAMLDAVAGGRLTLKRAHELICSNGAKRYGLYPQKGAILPGSEADLVFVDLLGETVMAASTLKTHAREVAHLLEGRRLRGCVTRTILHGKTVYHQGEVTGQGGQGAFVLPLPSE</sequence>
<organism evidence="2 3">
    <name type="scientific">Roseicitreum antarcticum</name>
    <dbReference type="NCBI Taxonomy" id="564137"/>
    <lineage>
        <taxon>Bacteria</taxon>
        <taxon>Pseudomonadati</taxon>
        <taxon>Pseudomonadota</taxon>
        <taxon>Alphaproteobacteria</taxon>
        <taxon>Rhodobacterales</taxon>
        <taxon>Paracoccaceae</taxon>
        <taxon>Roseicitreum</taxon>
    </lineage>
</organism>
<evidence type="ECO:0000313" key="2">
    <source>
        <dbReference type="EMBL" id="SDX60481.1"/>
    </source>
</evidence>
<dbReference type="GO" id="GO:0006145">
    <property type="term" value="P:purine nucleobase catabolic process"/>
    <property type="evidence" value="ECO:0007669"/>
    <property type="project" value="TreeGrafter"/>
</dbReference>
<evidence type="ECO:0000313" key="3">
    <source>
        <dbReference type="Proteomes" id="UP000198539"/>
    </source>
</evidence>
<dbReference type="GO" id="GO:0005737">
    <property type="term" value="C:cytoplasm"/>
    <property type="evidence" value="ECO:0007669"/>
    <property type="project" value="TreeGrafter"/>
</dbReference>
<dbReference type="Gene3D" id="3.20.20.140">
    <property type="entry name" value="Metal-dependent hydrolases"/>
    <property type="match status" value="1"/>
</dbReference>
<dbReference type="InterPro" id="IPR006680">
    <property type="entry name" value="Amidohydro-rel"/>
</dbReference>
<dbReference type="InterPro" id="IPR032466">
    <property type="entry name" value="Metal_Hydrolase"/>
</dbReference>
<dbReference type="InterPro" id="IPR050138">
    <property type="entry name" value="DHOase/Allantoinase_Hydrolase"/>
</dbReference>